<reference evidence="17 18" key="1">
    <citation type="journal article" date="2018" name="Mol. Biol. Evol.">
        <title>Broad Genomic Sampling Reveals a Smut Pathogenic Ancestry of the Fungal Clade Ustilaginomycotina.</title>
        <authorList>
            <person name="Kijpornyongpan T."/>
            <person name="Mondo S.J."/>
            <person name="Barry K."/>
            <person name="Sandor L."/>
            <person name="Lee J."/>
            <person name="Lipzen A."/>
            <person name="Pangilinan J."/>
            <person name="LaButti K."/>
            <person name="Hainaut M."/>
            <person name="Henrissat B."/>
            <person name="Grigoriev I.V."/>
            <person name="Spatafora J.W."/>
            <person name="Aime M.C."/>
        </authorList>
    </citation>
    <scope>NUCLEOTIDE SEQUENCE [LARGE SCALE GENOMIC DNA]</scope>
    <source>
        <strain evidence="17 18">MCA 5214</strain>
    </source>
</reference>
<dbReference type="PANTHER" id="PTHR13923">
    <property type="entry name" value="SEC31-RELATED PROTEIN"/>
    <property type="match status" value="1"/>
</dbReference>
<dbReference type="InterPro" id="IPR001680">
    <property type="entry name" value="WD40_rpt"/>
</dbReference>
<keyword evidence="6" id="KW-0813">Transport</keyword>
<dbReference type="GO" id="GO:0090110">
    <property type="term" value="P:COPII-coated vesicle cargo loading"/>
    <property type="evidence" value="ECO:0007669"/>
    <property type="project" value="TreeGrafter"/>
</dbReference>
<protein>
    <recommendedName>
        <fullName evidence="5">Protein transport protein SEC31</fullName>
    </recommendedName>
    <alternativeName>
        <fullName evidence="4">Protein transport protein sec31</fullName>
    </alternativeName>
</protein>
<feature type="region of interest" description="Disordered" evidence="16">
    <location>
        <begin position="953"/>
        <end position="1012"/>
    </location>
</feature>
<dbReference type="PANTHER" id="PTHR13923:SF11">
    <property type="entry name" value="SECRETORY 31, ISOFORM D"/>
    <property type="match status" value="1"/>
</dbReference>
<evidence type="ECO:0000256" key="7">
    <source>
        <dbReference type="ARBA" id="ARBA00022574"/>
    </source>
</evidence>
<evidence type="ECO:0000256" key="14">
    <source>
        <dbReference type="ARBA" id="ARBA00025471"/>
    </source>
</evidence>
<keyword evidence="9" id="KW-0256">Endoplasmic reticulum</keyword>
<dbReference type="InterPro" id="IPR019775">
    <property type="entry name" value="WD40_repeat_CS"/>
</dbReference>
<evidence type="ECO:0000256" key="8">
    <source>
        <dbReference type="ARBA" id="ARBA00022737"/>
    </source>
</evidence>
<feature type="compositionally biased region" description="Low complexity" evidence="16">
    <location>
        <begin position="994"/>
        <end position="1012"/>
    </location>
</feature>
<dbReference type="SUPFAM" id="SSF50978">
    <property type="entry name" value="WD40 repeat-like"/>
    <property type="match status" value="1"/>
</dbReference>
<evidence type="ECO:0000313" key="18">
    <source>
        <dbReference type="Proteomes" id="UP000245884"/>
    </source>
</evidence>
<dbReference type="STRING" id="1569628.A0A316UJ21"/>
<evidence type="ECO:0000256" key="9">
    <source>
        <dbReference type="ARBA" id="ARBA00022824"/>
    </source>
</evidence>
<keyword evidence="7 15" id="KW-0853">WD repeat</keyword>
<keyword evidence="12" id="KW-0472">Membrane</keyword>
<dbReference type="GO" id="GO:0015031">
    <property type="term" value="P:protein transport"/>
    <property type="evidence" value="ECO:0007669"/>
    <property type="project" value="UniProtKB-KW"/>
</dbReference>
<feature type="compositionally biased region" description="Pro residues" evidence="16">
    <location>
        <begin position="1052"/>
        <end position="1073"/>
    </location>
</feature>
<feature type="repeat" description="WD" evidence="15">
    <location>
        <begin position="115"/>
        <end position="157"/>
    </location>
</feature>
<comment type="function">
    <text evidence="14">Component of the coat protein complex II (COPII) which promotes the formation of transport vesicles from the endoplasmic reticulum (ER). The coat has two main functions, the physical deformation of the endoplasmic reticulum membrane into vesicles and the selection of cargo molecules.</text>
</comment>
<comment type="subcellular location">
    <subcellularLocation>
        <location evidence="1">Cytoplasmic vesicle</location>
        <location evidence="1">COPII-coated vesicle membrane</location>
        <topology evidence="1">Peripheral membrane protein</topology>
        <orientation evidence="1">Cytoplasmic side</orientation>
    </subcellularLocation>
    <subcellularLocation>
        <location evidence="2">Endoplasmic reticulum membrane</location>
        <topology evidence="2">Peripheral membrane protein</topology>
        <orientation evidence="2">Cytoplasmic side</orientation>
    </subcellularLocation>
</comment>
<keyword evidence="13" id="KW-0968">Cytoplasmic vesicle</keyword>
<evidence type="ECO:0000256" key="4">
    <source>
        <dbReference type="ARBA" id="ARBA00013507"/>
    </source>
</evidence>
<proteinExistence type="inferred from homology"/>
<organism evidence="17 18">
    <name type="scientific">Jaminaea rosea</name>
    <dbReference type="NCBI Taxonomy" id="1569628"/>
    <lineage>
        <taxon>Eukaryota</taxon>
        <taxon>Fungi</taxon>
        <taxon>Dikarya</taxon>
        <taxon>Basidiomycota</taxon>
        <taxon>Ustilaginomycotina</taxon>
        <taxon>Exobasidiomycetes</taxon>
        <taxon>Microstromatales</taxon>
        <taxon>Microstromatales incertae sedis</taxon>
        <taxon>Jaminaea</taxon>
    </lineage>
</organism>
<dbReference type="InterPro" id="IPR036322">
    <property type="entry name" value="WD40_repeat_dom_sf"/>
</dbReference>
<keyword evidence="10" id="KW-0931">ER-Golgi transport</keyword>
<evidence type="ECO:0000256" key="2">
    <source>
        <dbReference type="ARBA" id="ARBA00004397"/>
    </source>
</evidence>
<keyword evidence="18" id="KW-1185">Reference proteome</keyword>
<dbReference type="FunFam" id="2.130.10.10:FF:000193">
    <property type="entry name" value="Protein transport protein SEC31, putative"/>
    <property type="match status" value="1"/>
</dbReference>
<dbReference type="PROSITE" id="PS00678">
    <property type="entry name" value="WD_REPEATS_1"/>
    <property type="match status" value="1"/>
</dbReference>
<dbReference type="GO" id="GO:0005198">
    <property type="term" value="F:structural molecule activity"/>
    <property type="evidence" value="ECO:0007669"/>
    <property type="project" value="TreeGrafter"/>
</dbReference>
<dbReference type="SMART" id="SM00320">
    <property type="entry name" value="WD40"/>
    <property type="match status" value="5"/>
</dbReference>
<evidence type="ECO:0000256" key="13">
    <source>
        <dbReference type="ARBA" id="ARBA00023329"/>
    </source>
</evidence>
<feature type="compositionally biased region" description="Pro residues" evidence="16">
    <location>
        <begin position="1284"/>
        <end position="1298"/>
    </location>
</feature>
<sequence>MKASIPRTATFSWSPASLSAAEPYIVTGTVAGALDESFSNDSVLEIWQPFSRRDAPVATTTTSAKLNRLAWGYVHPNHPKGLLAGGLENGQLAVWDADKIINGGGGEAQSQILKNTTHTGPVRGLDFNSNQANLLASGAVNAEIYIWDLTNPTKPYSPGAKSQKLDEITSLQWNGQVPHILATSSSSGYTVVWDLKNKREVCALAYGGGAGTALGGGNIGGANGALAAGGRRGMGAVAWHPDVSTRLVTASEDDSSPIIMLWDLRNARAPEKILTGHDKGVLSLSWCKQDADLLVSCGKDNRTLVWNPQSCEVIGEMPSSSNWSFDTQWCPRNPSLLATASFDGQIGIHSLQATNQSEDDASQPPAPAADGSDIFNLPSAAPTSSKQTTVRQPPKWLKRPVSATFGFGGQLVSVNSKAGAAPTVHLREVVTEPSIVSRAKRLQEALDSQSLADFCNERSQQAASDDAANWKALQTLFRADSRDELVALLGFSKEDVAAKVNRAISAYKTGGPGALAGLSSGPATPPAKRTSSTTSDAGDVTHEPVVSFAQDSEPTHSSTSTTTASSNDAKTTGAETDPTEPSLFSDDNNANAAPAAGIEFFNTISGESGAGVRSAVPERVLVPHSSFPPASSVAATAGSPGPSSVASADLRASTFRIYPSDESDADKLITRALVLGDFESAVSLCISTDRFADALLLAVRGGPELLARTQKTYFERRTTSLPYLRLFQSIVSDDLTDVVQNADLNEWQEIFVVLCTFAKSDDFSNLAEQLGQRLEFQYVKSAAGTQAGEQARAHRKNAILCYLAAGKLEKVAGMWIDEMKEEEAAIRSAHRNGAAQSVEQSGSLYSAHAEALQTFMEKITVFQTAVGYVDADLQAPTTNPQVAETGARTYKLAALYDRIHEYIELLADQGLIEPALKFVEQTPADYVSSAASSTMNGGTGSMGAHPARQRLLQASSARATTSKAPAQAAATAASSSRGYTQSYDPYGAASNDMYGAPPAQQQQQPSYGGYAPAVPSVPSIPTIPTISAPGYPSAYSAQPVPQAQAQAQQYAPPQPMVPAPPPIQESAYAPPPMLAQQQANPAPPPPPPKRADGGWNDIPDLPAPPKRTTSAMGQQGGAAGGKSAPIMSPFPNSPAATPASFPGQPGQYHHQQQQQQPPGPPPRGGTPAQQGPPQYGRPPSAAAQARPPPPPRAGSAASMRGPQQGAGMVPPVPSVPTLGGPRPAQQQMGQPGMPGQPGQPGQPGPYGAPPQQMQQQRPPPGPGPYGPPPGQAQQQQHPGAGMMSPPPPPGARPPPGAPGAPGAPGMMPRSQTPSASGAGAGPPRSHTPNPRQPAGAASFKHPPGDRTHVPEALKPFVGLFTREFARIKAQAPPAQKRMVDDAERRLNLLFDWINNGLVTDPRIVEGLKGLVAPVERRDTQAALSVHVGLVTAASGEVAQGLVGVKFVISRLAA</sequence>
<feature type="compositionally biased region" description="Low complexity" evidence="16">
    <location>
        <begin position="1165"/>
        <end position="1185"/>
    </location>
</feature>
<feature type="compositionally biased region" description="Pro residues" evidence="16">
    <location>
        <begin position="1257"/>
        <end position="1270"/>
    </location>
</feature>
<feature type="compositionally biased region" description="Low complexity" evidence="16">
    <location>
        <begin position="1035"/>
        <end position="1051"/>
    </location>
</feature>
<keyword evidence="8" id="KW-0677">Repeat</keyword>
<dbReference type="PROSITE" id="PS50294">
    <property type="entry name" value="WD_REPEATS_REGION"/>
    <property type="match status" value="1"/>
</dbReference>
<feature type="compositionally biased region" description="Low complexity" evidence="16">
    <location>
        <begin position="957"/>
        <end position="976"/>
    </location>
</feature>
<feature type="compositionally biased region" description="Low complexity" evidence="16">
    <location>
        <begin position="1271"/>
        <end position="1283"/>
    </location>
</feature>
<dbReference type="InterPro" id="IPR040251">
    <property type="entry name" value="SEC31-like"/>
</dbReference>
<dbReference type="Proteomes" id="UP000245884">
    <property type="component" value="Unassembled WGS sequence"/>
</dbReference>
<dbReference type="RefSeq" id="XP_025359894.1">
    <property type="nucleotide sequence ID" value="XM_025507429.1"/>
</dbReference>
<feature type="compositionally biased region" description="Low complexity" evidence="16">
    <location>
        <begin position="1142"/>
        <end position="1156"/>
    </location>
</feature>
<evidence type="ECO:0000256" key="16">
    <source>
        <dbReference type="SAM" id="MobiDB-lite"/>
    </source>
</evidence>
<comment type="similarity">
    <text evidence="3">Belongs to the WD repeat SEC31 family.</text>
</comment>
<evidence type="ECO:0000256" key="11">
    <source>
        <dbReference type="ARBA" id="ARBA00022927"/>
    </source>
</evidence>
<evidence type="ECO:0000256" key="3">
    <source>
        <dbReference type="ARBA" id="ARBA00009358"/>
    </source>
</evidence>
<feature type="region of interest" description="Disordered" evidence="16">
    <location>
        <begin position="511"/>
        <end position="589"/>
    </location>
</feature>
<name>A0A316UJ21_9BASI</name>
<feature type="compositionally biased region" description="Low complexity" evidence="16">
    <location>
        <begin position="555"/>
        <end position="566"/>
    </location>
</feature>
<dbReference type="GO" id="GO:0030127">
    <property type="term" value="C:COPII vesicle coat"/>
    <property type="evidence" value="ECO:0007669"/>
    <property type="project" value="TreeGrafter"/>
</dbReference>
<dbReference type="OrthoDB" id="542917at2759"/>
<evidence type="ECO:0000256" key="6">
    <source>
        <dbReference type="ARBA" id="ARBA00022448"/>
    </source>
</evidence>
<keyword evidence="11" id="KW-0653">Protein transport</keyword>
<gene>
    <name evidence="17" type="ORF">BDZ90DRAFT_243311</name>
</gene>
<dbReference type="Gene3D" id="1.20.940.10">
    <property type="entry name" value="Functional domain of the splicing factor Prp18"/>
    <property type="match status" value="1"/>
</dbReference>
<feature type="repeat" description="WD" evidence="15">
    <location>
        <begin position="274"/>
        <end position="307"/>
    </location>
</feature>
<dbReference type="Gene3D" id="1.25.40.1030">
    <property type="match status" value="1"/>
</dbReference>
<evidence type="ECO:0000256" key="1">
    <source>
        <dbReference type="ARBA" id="ARBA00004299"/>
    </source>
</evidence>
<dbReference type="EMBL" id="KZ819676">
    <property type="protein sequence ID" value="PWN25282.1"/>
    <property type="molecule type" value="Genomic_DNA"/>
</dbReference>
<feature type="compositionally biased region" description="Low complexity" evidence="16">
    <location>
        <begin position="1219"/>
        <end position="1233"/>
    </location>
</feature>
<feature type="compositionally biased region" description="Polar residues" evidence="16">
    <location>
        <begin position="381"/>
        <end position="391"/>
    </location>
</feature>
<evidence type="ECO:0000256" key="10">
    <source>
        <dbReference type="ARBA" id="ARBA00022892"/>
    </source>
</evidence>
<dbReference type="GO" id="GO:0007029">
    <property type="term" value="P:endoplasmic reticulum organization"/>
    <property type="evidence" value="ECO:0007669"/>
    <property type="project" value="TreeGrafter"/>
</dbReference>
<evidence type="ECO:0000256" key="12">
    <source>
        <dbReference type="ARBA" id="ARBA00023136"/>
    </source>
</evidence>
<accession>A0A316UJ21</accession>
<dbReference type="GeneID" id="37029252"/>
<evidence type="ECO:0000313" key="17">
    <source>
        <dbReference type="EMBL" id="PWN25282.1"/>
    </source>
</evidence>
<dbReference type="InterPro" id="IPR015943">
    <property type="entry name" value="WD40/YVTN_repeat-like_dom_sf"/>
</dbReference>
<dbReference type="Pfam" id="PF00400">
    <property type="entry name" value="WD40"/>
    <property type="match status" value="2"/>
</dbReference>
<dbReference type="PROSITE" id="PS50082">
    <property type="entry name" value="WD_REPEATS_2"/>
    <property type="match status" value="2"/>
</dbReference>
<dbReference type="Gene3D" id="2.130.10.10">
    <property type="entry name" value="YVTN repeat-like/Quinoprotein amine dehydrogenase"/>
    <property type="match status" value="1"/>
</dbReference>
<evidence type="ECO:0000256" key="5">
    <source>
        <dbReference type="ARBA" id="ARBA00021236"/>
    </source>
</evidence>
<evidence type="ECO:0000256" key="15">
    <source>
        <dbReference type="PROSITE-ProRule" id="PRU00221"/>
    </source>
</evidence>
<feature type="region of interest" description="Disordered" evidence="16">
    <location>
        <begin position="1035"/>
        <end position="1350"/>
    </location>
</feature>
<dbReference type="GO" id="GO:0070971">
    <property type="term" value="C:endoplasmic reticulum exit site"/>
    <property type="evidence" value="ECO:0007669"/>
    <property type="project" value="TreeGrafter"/>
</dbReference>
<feature type="region of interest" description="Disordered" evidence="16">
    <location>
        <begin position="354"/>
        <end position="395"/>
    </location>
</feature>
<dbReference type="GO" id="GO:0005789">
    <property type="term" value="C:endoplasmic reticulum membrane"/>
    <property type="evidence" value="ECO:0007669"/>
    <property type="project" value="UniProtKB-SubCell"/>
</dbReference>